<keyword evidence="2" id="KW-1185">Reference proteome</keyword>
<dbReference type="EMBL" id="FOXB01000053">
    <property type="protein sequence ID" value="SFP89334.1"/>
    <property type="molecule type" value="Genomic_DNA"/>
</dbReference>
<accession>A0A1I5U221</accession>
<sequence>MSYLEDKNRKTSNLYCEIYYNNILISKGIVLDFYKEFENIVDFFGNISTHILTFEWQDKLYTKNTYFGQKIFEIKNFINPPLDLKKRKNYLDEITSIFDFYVKNLIQNSITPIVSYIPSSSKIPDDIAYQIANILSIKK</sequence>
<evidence type="ECO:0000313" key="2">
    <source>
        <dbReference type="Proteomes" id="UP000199227"/>
    </source>
</evidence>
<gene>
    <name evidence="1" type="ORF">SAMN05216234_15310</name>
</gene>
<name>A0A1I5U221_9BACT</name>
<evidence type="ECO:0000313" key="1">
    <source>
        <dbReference type="EMBL" id="SFP89334.1"/>
    </source>
</evidence>
<organism evidence="1 2">
    <name type="scientific">Hydrogenimonas thermophila</name>
    <dbReference type="NCBI Taxonomy" id="223786"/>
    <lineage>
        <taxon>Bacteria</taxon>
        <taxon>Pseudomonadati</taxon>
        <taxon>Campylobacterota</taxon>
        <taxon>Epsilonproteobacteria</taxon>
        <taxon>Campylobacterales</taxon>
        <taxon>Hydrogenimonadaceae</taxon>
        <taxon>Hydrogenimonas</taxon>
    </lineage>
</organism>
<reference evidence="1 2" key="1">
    <citation type="submission" date="2016-10" db="EMBL/GenBank/DDBJ databases">
        <authorList>
            <person name="de Groot N.N."/>
        </authorList>
    </citation>
    <scope>NUCLEOTIDE SEQUENCE [LARGE SCALE GENOMIC DNA]</scope>
    <source>
        <strain evidence="1 2">EP1-55-1</strain>
    </source>
</reference>
<dbReference type="RefSeq" id="WP_092914027.1">
    <property type="nucleotide sequence ID" value="NZ_FOXB01000053.1"/>
</dbReference>
<proteinExistence type="predicted"/>
<protein>
    <submittedName>
        <fullName evidence="1">Uncharacterized protein</fullName>
    </submittedName>
</protein>
<dbReference type="AlphaFoldDB" id="A0A1I5U221"/>
<dbReference type="OrthoDB" id="199120at2"/>
<dbReference type="Proteomes" id="UP000199227">
    <property type="component" value="Unassembled WGS sequence"/>
</dbReference>
<dbReference type="STRING" id="223786.SAMN05216234_15310"/>